<dbReference type="PROSITE" id="PS00962">
    <property type="entry name" value="RIBOSOMAL_S2_1"/>
    <property type="match status" value="1"/>
</dbReference>
<name>A0A068TV51_COFCA</name>
<proteinExistence type="predicted"/>
<organism evidence="1 2">
    <name type="scientific">Coffea canephora</name>
    <name type="common">Robusta coffee</name>
    <dbReference type="NCBI Taxonomy" id="49390"/>
    <lineage>
        <taxon>Eukaryota</taxon>
        <taxon>Viridiplantae</taxon>
        <taxon>Streptophyta</taxon>
        <taxon>Embryophyta</taxon>
        <taxon>Tracheophyta</taxon>
        <taxon>Spermatophyta</taxon>
        <taxon>Magnoliopsida</taxon>
        <taxon>eudicotyledons</taxon>
        <taxon>Gunneridae</taxon>
        <taxon>Pentapetalae</taxon>
        <taxon>asterids</taxon>
        <taxon>lamiids</taxon>
        <taxon>Gentianales</taxon>
        <taxon>Rubiaceae</taxon>
        <taxon>Ixoroideae</taxon>
        <taxon>Gardenieae complex</taxon>
        <taxon>Bertiereae - Coffeeae clade</taxon>
        <taxon>Coffeeae</taxon>
        <taxon>Coffea</taxon>
    </lineage>
</organism>
<dbReference type="Gramene" id="CDO99854">
    <property type="protein sequence ID" value="CDO99854"/>
    <property type="gene ID" value="GSCOC_T00029550001"/>
</dbReference>
<dbReference type="InterPro" id="IPR018130">
    <property type="entry name" value="Ribosomal_uS2_CS"/>
</dbReference>
<dbReference type="GO" id="GO:0003735">
    <property type="term" value="F:structural constituent of ribosome"/>
    <property type="evidence" value="ECO:0007669"/>
    <property type="project" value="InterPro"/>
</dbReference>
<gene>
    <name evidence="1" type="ORF">GSCOC_T00029550001</name>
</gene>
<keyword evidence="2" id="KW-1185">Reference proteome</keyword>
<dbReference type="GO" id="GO:0006412">
    <property type="term" value="P:translation"/>
    <property type="evidence" value="ECO:0007669"/>
    <property type="project" value="InterPro"/>
</dbReference>
<protein>
    <submittedName>
        <fullName evidence="1">Uncharacterized protein</fullName>
    </submittedName>
</protein>
<dbReference type="Proteomes" id="UP000295252">
    <property type="component" value="Chromosome IV"/>
</dbReference>
<dbReference type="GO" id="GO:0005840">
    <property type="term" value="C:ribosome"/>
    <property type="evidence" value="ECO:0007669"/>
    <property type="project" value="InterPro"/>
</dbReference>
<evidence type="ECO:0000313" key="2">
    <source>
        <dbReference type="Proteomes" id="UP000295252"/>
    </source>
</evidence>
<sequence>MTRRHWNFNLDEMMEAEVHFGHGTKK</sequence>
<reference evidence="2" key="1">
    <citation type="journal article" date="2014" name="Science">
        <title>The coffee genome provides insight into the convergent evolution of caffeine biosynthesis.</title>
        <authorList>
            <person name="Denoeud F."/>
            <person name="Carretero-Paulet L."/>
            <person name="Dereeper A."/>
            <person name="Droc G."/>
            <person name="Guyot R."/>
            <person name="Pietrella M."/>
            <person name="Zheng C."/>
            <person name="Alberti A."/>
            <person name="Anthony F."/>
            <person name="Aprea G."/>
            <person name="Aury J.M."/>
            <person name="Bento P."/>
            <person name="Bernard M."/>
            <person name="Bocs S."/>
            <person name="Campa C."/>
            <person name="Cenci A."/>
            <person name="Combes M.C."/>
            <person name="Crouzillat D."/>
            <person name="Da Silva C."/>
            <person name="Daddiego L."/>
            <person name="De Bellis F."/>
            <person name="Dussert S."/>
            <person name="Garsmeur O."/>
            <person name="Gayraud T."/>
            <person name="Guignon V."/>
            <person name="Jahn K."/>
            <person name="Jamilloux V."/>
            <person name="Joet T."/>
            <person name="Labadie K."/>
            <person name="Lan T."/>
            <person name="Leclercq J."/>
            <person name="Lepelley M."/>
            <person name="Leroy T."/>
            <person name="Li L.T."/>
            <person name="Librado P."/>
            <person name="Lopez L."/>
            <person name="Munoz A."/>
            <person name="Noel B."/>
            <person name="Pallavicini A."/>
            <person name="Perrotta G."/>
            <person name="Poncet V."/>
            <person name="Pot D."/>
            <person name="Priyono X."/>
            <person name="Rigoreau M."/>
            <person name="Rouard M."/>
            <person name="Rozas J."/>
            <person name="Tranchant-Dubreuil C."/>
            <person name="VanBuren R."/>
            <person name="Zhang Q."/>
            <person name="Andrade A.C."/>
            <person name="Argout X."/>
            <person name="Bertrand B."/>
            <person name="de Kochko A."/>
            <person name="Graziosi G."/>
            <person name="Henry R.J."/>
            <person name="Jayarama X."/>
            <person name="Ming R."/>
            <person name="Nagai C."/>
            <person name="Rounsley S."/>
            <person name="Sankoff D."/>
            <person name="Giuliano G."/>
            <person name="Albert V.A."/>
            <person name="Wincker P."/>
            <person name="Lashermes P."/>
        </authorList>
    </citation>
    <scope>NUCLEOTIDE SEQUENCE [LARGE SCALE GENOMIC DNA]</scope>
    <source>
        <strain evidence="2">cv. DH200-94</strain>
    </source>
</reference>
<accession>A0A068TV51</accession>
<evidence type="ECO:0000313" key="1">
    <source>
        <dbReference type="EMBL" id="CDO99854.1"/>
    </source>
</evidence>
<dbReference type="EMBL" id="HG739088">
    <property type="protein sequence ID" value="CDO99854.1"/>
    <property type="molecule type" value="Genomic_DNA"/>
</dbReference>
<dbReference type="InParanoid" id="A0A068TV51"/>
<dbReference type="AlphaFoldDB" id="A0A068TV51"/>
<dbReference type="PhylomeDB" id="A0A068TV51"/>